<evidence type="ECO:0000313" key="3">
    <source>
        <dbReference type="Proteomes" id="UP000664940"/>
    </source>
</evidence>
<dbReference type="EMBL" id="JABVXQ010000005">
    <property type="protein sequence ID" value="KAF6109880.1"/>
    <property type="molecule type" value="Genomic_DNA"/>
</dbReference>
<name>A0A834AI05_9CHIR</name>
<feature type="region of interest" description="Disordered" evidence="1">
    <location>
        <begin position="1"/>
        <end position="65"/>
    </location>
</feature>
<accession>A0A834AI05</accession>
<reference evidence="2 3" key="1">
    <citation type="journal article" date="2020" name="Nature">
        <title>Six reference-quality genomes reveal evolution of bat adaptations.</title>
        <authorList>
            <person name="Jebb D."/>
            <person name="Huang Z."/>
            <person name="Pippel M."/>
            <person name="Hughes G.M."/>
            <person name="Lavrichenko K."/>
            <person name="Devanna P."/>
            <person name="Winkler S."/>
            <person name="Jermiin L.S."/>
            <person name="Skirmuntt E.C."/>
            <person name="Katzourakis A."/>
            <person name="Burkitt-Gray L."/>
            <person name="Ray D.A."/>
            <person name="Sullivan K.A.M."/>
            <person name="Roscito J.G."/>
            <person name="Kirilenko B.M."/>
            <person name="Davalos L.M."/>
            <person name="Corthals A.P."/>
            <person name="Power M.L."/>
            <person name="Jones G."/>
            <person name="Ransome R.D."/>
            <person name="Dechmann D.K.N."/>
            <person name="Locatelli A.G."/>
            <person name="Puechmaille S.J."/>
            <person name="Fedrigo O."/>
            <person name="Jarvis E.D."/>
            <person name="Hiller M."/>
            <person name="Vernes S.C."/>
            <person name="Myers E.W."/>
            <person name="Teeling E.C."/>
        </authorList>
    </citation>
    <scope>NUCLEOTIDE SEQUENCE [LARGE SCALE GENOMIC DNA]</scope>
    <source>
        <strain evidence="2">Bat1K_MPI-CBG_1</strain>
    </source>
</reference>
<proteinExistence type="predicted"/>
<protein>
    <submittedName>
        <fullName evidence="2">Uncharacterized protein</fullName>
    </submittedName>
</protein>
<organism evidence="2 3">
    <name type="scientific">Phyllostomus discolor</name>
    <name type="common">pale spear-nosed bat</name>
    <dbReference type="NCBI Taxonomy" id="89673"/>
    <lineage>
        <taxon>Eukaryota</taxon>
        <taxon>Metazoa</taxon>
        <taxon>Chordata</taxon>
        <taxon>Craniata</taxon>
        <taxon>Vertebrata</taxon>
        <taxon>Euteleostomi</taxon>
        <taxon>Mammalia</taxon>
        <taxon>Eutheria</taxon>
        <taxon>Laurasiatheria</taxon>
        <taxon>Chiroptera</taxon>
        <taxon>Yangochiroptera</taxon>
        <taxon>Phyllostomidae</taxon>
        <taxon>Phyllostominae</taxon>
        <taxon>Phyllostomus</taxon>
    </lineage>
</organism>
<dbReference type="AlphaFoldDB" id="A0A834AI05"/>
<evidence type="ECO:0000313" key="2">
    <source>
        <dbReference type="EMBL" id="KAF6109880.1"/>
    </source>
</evidence>
<sequence length="125" mass="13359">MGWGRAAFGPQPAGSTPRRLPSLQKEPGLRQKRKRRKPRGDCLDGRPSHVHPCPLAGPTGSRWGPGLERGCRGPASVCGFWTLCRKELTACVQAGIPGEVSAEDPAVPQVHAVQAGLSHVEKVRV</sequence>
<comment type="caution">
    <text evidence="2">The sequence shown here is derived from an EMBL/GenBank/DDBJ whole genome shotgun (WGS) entry which is preliminary data.</text>
</comment>
<gene>
    <name evidence="2" type="ORF">HJG60_011071</name>
</gene>
<evidence type="ECO:0000256" key="1">
    <source>
        <dbReference type="SAM" id="MobiDB-lite"/>
    </source>
</evidence>
<dbReference type="Proteomes" id="UP000664940">
    <property type="component" value="Unassembled WGS sequence"/>
</dbReference>